<dbReference type="InterPro" id="IPR012337">
    <property type="entry name" value="RNaseH-like_sf"/>
</dbReference>
<dbReference type="AlphaFoldDB" id="A0A2S2R379"/>
<accession>A0A2S2R379</accession>
<dbReference type="SUPFAM" id="SSF53098">
    <property type="entry name" value="Ribonuclease H-like"/>
    <property type="match status" value="1"/>
</dbReference>
<evidence type="ECO:0000313" key="1">
    <source>
        <dbReference type="EMBL" id="MBY84466.1"/>
    </source>
</evidence>
<sequence>MLNHLVELEDVIRGILGLLDNPPNGLTTDEWTIVKELIQVLHPFEEATKVISGSKYMTTSIIIVIAQGHKNICEQMIKNNFRIKVINVLQELLNNMKHRDRWGTIENSKTLVRCTFLDPQF</sequence>
<dbReference type="EMBL" id="GGMS01015263">
    <property type="protein sequence ID" value="MBY84466.1"/>
    <property type="molecule type" value="Transcribed_RNA"/>
</dbReference>
<gene>
    <name evidence="1" type="ORF">g.2166</name>
</gene>
<organism evidence="1">
    <name type="scientific">Sipha flava</name>
    <name type="common">yellow sugarcane aphid</name>
    <dbReference type="NCBI Taxonomy" id="143950"/>
    <lineage>
        <taxon>Eukaryota</taxon>
        <taxon>Metazoa</taxon>
        <taxon>Ecdysozoa</taxon>
        <taxon>Arthropoda</taxon>
        <taxon>Hexapoda</taxon>
        <taxon>Insecta</taxon>
        <taxon>Pterygota</taxon>
        <taxon>Neoptera</taxon>
        <taxon>Paraneoptera</taxon>
        <taxon>Hemiptera</taxon>
        <taxon>Sternorrhyncha</taxon>
        <taxon>Aphidomorpha</taxon>
        <taxon>Aphidoidea</taxon>
        <taxon>Aphididae</taxon>
        <taxon>Sipha</taxon>
    </lineage>
</organism>
<protein>
    <submittedName>
        <fullName evidence="1">Uncharacterized protein</fullName>
    </submittedName>
</protein>
<proteinExistence type="predicted"/>
<reference evidence="1" key="1">
    <citation type="submission" date="2018-04" db="EMBL/GenBank/DDBJ databases">
        <title>Transcriptome assembly of Sipha flava.</title>
        <authorList>
            <person name="Scully E.D."/>
            <person name="Geib S.M."/>
            <person name="Palmer N.A."/>
            <person name="Koch K."/>
            <person name="Bradshaw J."/>
            <person name="Heng-Moss T."/>
            <person name="Sarath G."/>
        </authorList>
    </citation>
    <scope>NUCLEOTIDE SEQUENCE</scope>
</reference>
<name>A0A2S2R379_9HEMI</name>